<dbReference type="GO" id="GO:0005509">
    <property type="term" value="F:calcium ion binding"/>
    <property type="evidence" value="ECO:0007669"/>
    <property type="project" value="InterPro"/>
</dbReference>
<dbReference type="PROSITE" id="PS00330">
    <property type="entry name" value="HEMOLYSIN_CALCIUM"/>
    <property type="match status" value="1"/>
</dbReference>
<dbReference type="InterPro" id="IPR001343">
    <property type="entry name" value="Hemolysn_Ca-bd"/>
</dbReference>
<accession>A0A9E6XXD2</accession>
<keyword evidence="6" id="KW-1185">Reference proteome</keyword>
<feature type="compositionally biased region" description="Polar residues" evidence="3">
    <location>
        <begin position="441"/>
        <end position="450"/>
    </location>
</feature>
<feature type="region of interest" description="Disordered" evidence="3">
    <location>
        <begin position="1"/>
        <end position="54"/>
    </location>
</feature>
<keyword evidence="2" id="KW-0378">Hydrolase</keyword>
<dbReference type="InterPro" id="IPR018114">
    <property type="entry name" value="TRYPSIN_HIS"/>
</dbReference>
<dbReference type="PANTHER" id="PTHR24252">
    <property type="entry name" value="ACROSIN-RELATED"/>
    <property type="match status" value="1"/>
</dbReference>
<dbReference type="Pfam" id="PF00353">
    <property type="entry name" value="HemolysinCabind"/>
    <property type="match status" value="2"/>
</dbReference>
<dbReference type="KEGG" id="sbae:DSM104329_02569"/>
<dbReference type="PRINTS" id="PR00313">
    <property type="entry name" value="CABNDNGRPT"/>
</dbReference>
<dbReference type="InterPro" id="IPR018511">
    <property type="entry name" value="Hemolysin-typ_Ca-bd_CS"/>
</dbReference>
<dbReference type="InterPro" id="IPR033116">
    <property type="entry name" value="TRYPSIN_SER"/>
</dbReference>
<feature type="region of interest" description="Disordered" evidence="3">
    <location>
        <begin position="441"/>
        <end position="463"/>
    </location>
</feature>
<dbReference type="InterPro" id="IPR001314">
    <property type="entry name" value="Peptidase_S1A"/>
</dbReference>
<dbReference type="AlphaFoldDB" id="A0A9E6XXD2"/>
<dbReference type="PROSITE" id="PS50240">
    <property type="entry name" value="TRYPSIN_DOM"/>
    <property type="match status" value="1"/>
</dbReference>
<protein>
    <recommendedName>
        <fullName evidence="4">Peptidase S1 domain-containing protein</fullName>
    </recommendedName>
</protein>
<gene>
    <name evidence="5" type="ORF">DSM104329_02569</name>
</gene>
<dbReference type="Proteomes" id="UP001162834">
    <property type="component" value="Chromosome"/>
</dbReference>
<organism evidence="5 6">
    <name type="scientific">Capillimicrobium parvum</name>
    <dbReference type="NCBI Taxonomy" id="2884022"/>
    <lineage>
        <taxon>Bacteria</taxon>
        <taxon>Bacillati</taxon>
        <taxon>Actinomycetota</taxon>
        <taxon>Thermoleophilia</taxon>
        <taxon>Solirubrobacterales</taxon>
        <taxon>Capillimicrobiaceae</taxon>
        <taxon>Capillimicrobium</taxon>
    </lineage>
</organism>
<dbReference type="SUPFAM" id="SSF51120">
    <property type="entry name" value="beta-Roll"/>
    <property type="match status" value="2"/>
</dbReference>
<keyword evidence="2" id="KW-0720">Serine protease</keyword>
<proteinExistence type="predicted"/>
<dbReference type="InterPro" id="IPR009003">
    <property type="entry name" value="Peptidase_S1_PA"/>
</dbReference>
<reference evidence="5" key="1">
    <citation type="journal article" date="2022" name="Int. J. Syst. Evol. Microbiol.">
        <title>Pseudomonas aegrilactucae sp. nov. and Pseudomonas morbosilactucae sp. nov., pathogens causing bacterial rot of lettuce in Japan.</title>
        <authorList>
            <person name="Sawada H."/>
            <person name="Fujikawa T."/>
            <person name="Satou M."/>
        </authorList>
    </citation>
    <scope>NUCLEOTIDE SEQUENCE</scope>
    <source>
        <strain evidence="5">0166_1</strain>
    </source>
</reference>
<dbReference type="PROSITE" id="PS00135">
    <property type="entry name" value="TRYPSIN_SER"/>
    <property type="match status" value="1"/>
</dbReference>
<keyword evidence="2" id="KW-0645">Protease</keyword>
<dbReference type="GO" id="GO:0004252">
    <property type="term" value="F:serine-type endopeptidase activity"/>
    <property type="evidence" value="ECO:0007669"/>
    <property type="project" value="InterPro"/>
</dbReference>
<keyword evidence="1" id="KW-1015">Disulfide bond</keyword>
<evidence type="ECO:0000313" key="5">
    <source>
        <dbReference type="EMBL" id="UGS36169.1"/>
    </source>
</evidence>
<dbReference type="PRINTS" id="PR00722">
    <property type="entry name" value="CHYMOTRYPSIN"/>
</dbReference>
<evidence type="ECO:0000256" key="3">
    <source>
        <dbReference type="SAM" id="MobiDB-lite"/>
    </source>
</evidence>
<dbReference type="EMBL" id="CP087164">
    <property type="protein sequence ID" value="UGS36169.1"/>
    <property type="molecule type" value="Genomic_DNA"/>
</dbReference>
<evidence type="ECO:0000256" key="2">
    <source>
        <dbReference type="RuleBase" id="RU363034"/>
    </source>
</evidence>
<feature type="domain" description="Peptidase S1" evidence="4">
    <location>
        <begin position="63"/>
        <end position="296"/>
    </location>
</feature>
<dbReference type="Gene3D" id="2.40.10.10">
    <property type="entry name" value="Trypsin-like serine proteases"/>
    <property type="match status" value="1"/>
</dbReference>
<dbReference type="CDD" id="cd00190">
    <property type="entry name" value="Tryp_SPc"/>
    <property type="match status" value="1"/>
</dbReference>
<feature type="region of interest" description="Disordered" evidence="3">
    <location>
        <begin position="812"/>
        <end position="897"/>
    </location>
</feature>
<dbReference type="Gene3D" id="2.150.10.10">
    <property type="entry name" value="Serralysin-like metalloprotease, C-terminal"/>
    <property type="match status" value="2"/>
</dbReference>
<dbReference type="InterPro" id="IPR001254">
    <property type="entry name" value="Trypsin_dom"/>
</dbReference>
<feature type="compositionally biased region" description="Low complexity" evidence="3">
    <location>
        <begin position="1"/>
        <end position="11"/>
    </location>
</feature>
<feature type="compositionally biased region" description="Low complexity" evidence="3">
    <location>
        <begin position="882"/>
        <end position="897"/>
    </location>
</feature>
<dbReference type="PROSITE" id="PS00134">
    <property type="entry name" value="TRYPSIN_HIS"/>
    <property type="match status" value="1"/>
</dbReference>
<dbReference type="PANTHER" id="PTHR24252:SF7">
    <property type="entry name" value="HYALIN"/>
    <property type="match status" value="1"/>
</dbReference>
<dbReference type="InterPro" id="IPR011049">
    <property type="entry name" value="Serralysin-like_metalloprot_C"/>
</dbReference>
<evidence type="ECO:0000313" key="6">
    <source>
        <dbReference type="Proteomes" id="UP001162834"/>
    </source>
</evidence>
<dbReference type="GO" id="GO:0006508">
    <property type="term" value="P:proteolysis"/>
    <property type="evidence" value="ECO:0007669"/>
    <property type="project" value="UniProtKB-KW"/>
</dbReference>
<dbReference type="InterPro" id="IPR043504">
    <property type="entry name" value="Peptidase_S1_PA_chymotrypsin"/>
</dbReference>
<evidence type="ECO:0000256" key="1">
    <source>
        <dbReference type="ARBA" id="ARBA00023157"/>
    </source>
</evidence>
<dbReference type="SUPFAM" id="SSF50494">
    <property type="entry name" value="Trypsin-like serine proteases"/>
    <property type="match status" value="1"/>
</dbReference>
<sequence length="897" mass="89416">MPAGGAAAAPARDSDEAQGLGGVTAVVPAKKAHEVSTQADPPRTTPPKGDEKPVWQAPPAGSIVGGTTAPTGAYPFFVSVQTSGGSHFCGGTLVSSTRVLTAAHCVDGTVTAAGLRVVIGANQLSAPTPQGEIRNVSAIAINPAWNATTFENDVAILTLSSASTKAWSRLAGPGDPTAAGDTVRAIGHGATSEGGSGSDSLLQVDLPIQSDATMSSSSAYGSSFIGAVMIGAGPLAGGMDTCQGDSGGPLFIAGATQHALVGDTSWGTGCARVNHPGIYGEVFQGTMRTFVNNNVPRPANDDFGGSGLSGALGTVFGDNTDATAQPGEPSVPSTADTTVWYSWTAPENGPTTFSLRDAAFDTALSVFTGSSVSGLTTVATNDDFNGTLQSKLTFNASAGTTYRIRVDGFAAAHGPFSLQWAQNPPANDDFAAATTVSGATGRTFGSNARSTGEPGEPSHSGVPDATVWYRWTAPESGPAVLNTRGSDFDTTLAVYAGSAITGLVQLAANDDINGSRQSRVAFTATAGTEYRIAVDGFSNARGNVALQWTVNPPANDDFAQARVLPGTAGITSATSVRATGEPGELDYHGGAAADNSVWFRWTPAVSGPAVLRLGSVSGLSPGMAVYTGNGYFEPLTKVGEGPTSVALNVTAGTPYSIAVDGNGGTTGTFTLEWLIAKCNGVNASLIGQGSITGTAGNDVIVGSAGPDSIDGGGGIDVICGLGANDTLIGGAADDLLFGGPGNDDERGGTGNDTFRQDSAPEGGDRLDGEGGTDAVYYGTRTTGVTVNLNNVADDGAAGEGDNVLLTVENVTGGAGNDKVSGSTAANRLSGAGGNDELRGRGGNDQLFGGPGSDRLYGDGDSDTLNLVDGVSGNDAGNGGAGTDTATADPGDVVTDVP</sequence>
<dbReference type="RefSeq" id="WP_259315845.1">
    <property type="nucleotide sequence ID" value="NZ_CP087164.1"/>
</dbReference>
<name>A0A9E6XXD2_9ACTN</name>
<dbReference type="SMART" id="SM00020">
    <property type="entry name" value="Tryp_SPc"/>
    <property type="match status" value="1"/>
</dbReference>
<dbReference type="Pfam" id="PF00089">
    <property type="entry name" value="Trypsin"/>
    <property type="match status" value="1"/>
</dbReference>
<evidence type="ECO:0000259" key="4">
    <source>
        <dbReference type="PROSITE" id="PS50240"/>
    </source>
</evidence>
<dbReference type="Gene3D" id="2.60.120.380">
    <property type="match status" value="2"/>
</dbReference>
<dbReference type="FunFam" id="2.40.10.10:FF:000068">
    <property type="entry name" value="transmembrane protease serine 2"/>
    <property type="match status" value="1"/>
</dbReference>
<feature type="region of interest" description="Disordered" evidence="3">
    <location>
        <begin position="738"/>
        <end position="772"/>
    </location>
</feature>